<organism evidence="3 4">
    <name type="scientific">Trebonia kvetii</name>
    <dbReference type="NCBI Taxonomy" id="2480626"/>
    <lineage>
        <taxon>Bacteria</taxon>
        <taxon>Bacillati</taxon>
        <taxon>Actinomycetota</taxon>
        <taxon>Actinomycetes</taxon>
        <taxon>Streptosporangiales</taxon>
        <taxon>Treboniaceae</taxon>
        <taxon>Trebonia</taxon>
    </lineage>
</organism>
<evidence type="ECO:0000313" key="4">
    <source>
        <dbReference type="Proteomes" id="UP000460272"/>
    </source>
</evidence>
<dbReference type="InterPro" id="IPR047057">
    <property type="entry name" value="MerR_fam"/>
</dbReference>
<dbReference type="SMART" id="SM00422">
    <property type="entry name" value="HTH_MERR"/>
    <property type="match status" value="1"/>
</dbReference>
<feature type="domain" description="HTH merR-type" evidence="2">
    <location>
        <begin position="1"/>
        <end position="70"/>
    </location>
</feature>
<evidence type="ECO:0000259" key="2">
    <source>
        <dbReference type="PROSITE" id="PS50937"/>
    </source>
</evidence>
<name>A0A6P2BU44_9ACTN</name>
<dbReference type="InterPro" id="IPR011256">
    <property type="entry name" value="Reg_factor_effector_dom_sf"/>
</dbReference>
<dbReference type="GO" id="GO:0003677">
    <property type="term" value="F:DNA binding"/>
    <property type="evidence" value="ECO:0007669"/>
    <property type="project" value="UniProtKB-KW"/>
</dbReference>
<dbReference type="Gene3D" id="1.10.1660.10">
    <property type="match status" value="1"/>
</dbReference>
<protein>
    <submittedName>
        <fullName evidence="3">MerR family transcriptional regulator</fullName>
    </submittedName>
</protein>
<dbReference type="Gene3D" id="3.20.80.10">
    <property type="entry name" value="Regulatory factor, effector binding domain"/>
    <property type="match status" value="1"/>
</dbReference>
<dbReference type="Proteomes" id="UP000460272">
    <property type="component" value="Unassembled WGS sequence"/>
</dbReference>
<dbReference type="InterPro" id="IPR000551">
    <property type="entry name" value="MerR-type_HTH_dom"/>
</dbReference>
<dbReference type="RefSeq" id="WP_145857403.1">
    <property type="nucleotide sequence ID" value="NZ_RPFW01000005.1"/>
</dbReference>
<proteinExistence type="predicted"/>
<comment type="caution">
    <text evidence="3">The sequence shown here is derived from an EMBL/GenBank/DDBJ whole genome shotgun (WGS) entry which is preliminary data.</text>
</comment>
<reference evidence="3 4" key="1">
    <citation type="submission" date="2018-11" db="EMBL/GenBank/DDBJ databases">
        <title>Trebonia kvetii gen.nov., sp.nov., a novel acidophilic actinobacterium, and proposal of the new actinobacterial family Treboniaceae fam. nov.</title>
        <authorList>
            <person name="Rapoport D."/>
            <person name="Sagova-Mareckova M."/>
            <person name="Sedlacek I."/>
            <person name="Provaznik J."/>
            <person name="Kralova S."/>
            <person name="Pavlinic D."/>
            <person name="Benes V."/>
            <person name="Kopecky J."/>
        </authorList>
    </citation>
    <scope>NUCLEOTIDE SEQUENCE [LARGE SCALE GENOMIC DNA]</scope>
    <source>
        <strain evidence="3 4">15Tr583</strain>
    </source>
</reference>
<accession>A0A6P2BU44</accession>
<dbReference type="EMBL" id="RPFW01000005">
    <property type="protein sequence ID" value="TVZ02418.1"/>
    <property type="molecule type" value="Genomic_DNA"/>
</dbReference>
<keyword evidence="1" id="KW-0238">DNA-binding</keyword>
<dbReference type="AlphaFoldDB" id="A0A6P2BU44"/>
<dbReference type="PANTHER" id="PTHR30204:SF97">
    <property type="entry name" value="MERR FAMILY REGULATORY PROTEIN"/>
    <property type="match status" value="1"/>
</dbReference>
<sequence>MTIGEFSRRSQLSLKALRLYERLGLLRPIAVDERNGYRRYHESQLYTARLIVMLRMLEMPLSEVGKVVSASRTEGAEIIDTYWASVESRFAAQRQLMGILSPSVAASVIPAPELAVRERDVAEQTVLTEQRHVYIDQLTWTREAAARLSANAARCGGMAAERFVIFHGIVTADSDGPVEVCVPVGQPPEDPAELAWRIEPAHQEAFISVSKAHFEIPAIWSVYDQLARWVAAPGRRQAGAPREVYRADVEPLFATADQQVCDVAMPFVIVD</sequence>
<keyword evidence="4" id="KW-1185">Reference proteome</keyword>
<evidence type="ECO:0000256" key="1">
    <source>
        <dbReference type="ARBA" id="ARBA00023125"/>
    </source>
</evidence>
<dbReference type="OrthoDB" id="7849865at2"/>
<dbReference type="PANTHER" id="PTHR30204">
    <property type="entry name" value="REDOX-CYCLING DRUG-SENSING TRANSCRIPTIONAL ACTIVATOR SOXR"/>
    <property type="match status" value="1"/>
</dbReference>
<dbReference type="PROSITE" id="PS50937">
    <property type="entry name" value="HTH_MERR_2"/>
    <property type="match status" value="1"/>
</dbReference>
<dbReference type="PROSITE" id="PS00552">
    <property type="entry name" value="HTH_MERR_1"/>
    <property type="match status" value="1"/>
</dbReference>
<dbReference type="Pfam" id="PF13411">
    <property type="entry name" value="MerR_1"/>
    <property type="match status" value="1"/>
</dbReference>
<dbReference type="SUPFAM" id="SSF46955">
    <property type="entry name" value="Putative DNA-binding domain"/>
    <property type="match status" value="1"/>
</dbReference>
<dbReference type="InterPro" id="IPR009061">
    <property type="entry name" value="DNA-bd_dom_put_sf"/>
</dbReference>
<evidence type="ECO:0000313" key="3">
    <source>
        <dbReference type="EMBL" id="TVZ02418.1"/>
    </source>
</evidence>
<gene>
    <name evidence="3" type="ORF">EAS64_26835</name>
</gene>
<dbReference type="GO" id="GO:0003700">
    <property type="term" value="F:DNA-binding transcription factor activity"/>
    <property type="evidence" value="ECO:0007669"/>
    <property type="project" value="InterPro"/>
</dbReference>